<accession>A0A067DD47</accession>
<keyword evidence="10 18" id="KW-0547">Nucleotide-binding</keyword>
<evidence type="ECO:0000256" key="5">
    <source>
        <dbReference type="ARBA" id="ARBA00022614"/>
    </source>
</evidence>
<feature type="transmembrane region" description="Helical" evidence="19">
    <location>
        <begin position="515"/>
        <end position="540"/>
    </location>
</feature>
<evidence type="ECO:0000256" key="11">
    <source>
        <dbReference type="ARBA" id="ARBA00022777"/>
    </source>
</evidence>
<keyword evidence="13 19" id="KW-1133">Transmembrane helix</keyword>
<dbReference type="InterPro" id="IPR024788">
    <property type="entry name" value="Malectin-like_Carb-bd_dom"/>
</dbReference>
<evidence type="ECO:0000256" key="8">
    <source>
        <dbReference type="ARBA" id="ARBA00022729"/>
    </source>
</evidence>
<evidence type="ECO:0000256" key="10">
    <source>
        <dbReference type="ARBA" id="ARBA00022741"/>
    </source>
</evidence>
<evidence type="ECO:0000256" key="18">
    <source>
        <dbReference type="PROSITE-ProRule" id="PRU10141"/>
    </source>
</evidence>
<dbReference type="Gene3D" id="1.10.510.10">
    <property type="entry name" value="Transferase(Phosphotransferase) domain 1"/>
    <property type="match status" value="1"/>
</dbReference>
<dbReference type="AlphaFoldDB" id="A0A067DD47"/>
<gene>
    <name evidence="22" type="ORF">CISIN_1g043526mg</name>
</gene>
<dbReference type="PROSITE" id="PS00107">
    <property type="entry name" value="PROTEIN_KINASE_ATP"/>
    <property type="match status" value="1"/>
</dbReference>
<dbReference type="FunFam" id="1.10.510.10:FF:000146">
    <property type="entry name" value="LRR receptor-like serine/threonine-protein kinase IOS1"/>
    <property type="match status" value="1"/>
</dbReference>
<evidence type="ECO:0000256" key="20">
    <source>
        <dbReference type="SAM" id="SignalP"/>
    </source>
</evidence>
<dbReference type="SUPFAM" id="SSF52058">
    <property type="entry name" value="L domain-like"/>
    <property type="match status" value="1"/>
</dbReference>
<evidence type="ECO:0000256" key="6">
    <source>
        <dbReference type="ARBA" id="ARBA00022679"/>
    </source>
</evidence>
<keyword evidence="23" id="KW-1185">Reference proteome</keyword>
<dbReference type="PANTHER" id="PTHR45631:SF202">
    <property type="entry name" value="SENESCENCE-INDUCED RECEPTOR-LIKE SERINE_THREONINE-PROTEIN KINASE"/>
    <property type="match status" value="1"/>
</dbReference>
<dbReference type="EC" id="2.7.11.1" evidence="2"/>
<dbReference type="PANTHER" id="PTHR45631">
    <property type="entry name" value="OS07G0107800 PROTEIN-RELATED"/>
    <property type="match status" value="1"/>
</dbReference>
<evidence type="ECO:0000313" key="22">
    <source>
        <dbReference type="EMBL" id="KDO40733.1"/>
    </source>
</evidence>
<dbReference type="SUPFAM" id="SSF56112">
    <property type="entry name" value="Protein kinase-like (PK-like)"/>
    <property type="match status" value="1"/>
</dbReference>
<dbReference type="Gene3D" id="3.80.10.10">
    <property type="entry name" value="Ribonuclease Inhibitor"/>
    <property type="match status" value="1"/>
</dbReference>
<keyword evidence="15" id="KW-0675">Receptor</keyword>
<dbReference type="PROSITE" id="PS00108">
    <property type="entry name" value="PROTEIN_KINASE_ST"/>
    <property type="match status" value="1"/>
</dbReference>
<dbReference type="PROSITE" id="PS50011">
    <property type="entry name" value="PROTEIN_KINASE_DOM"/>
    <property type="match status" value="1"/>
</dbReference>
<evidence type="ECO:0000256" key="16">
    <source>
        <dbReference type="ARBA" id="ARBA00047899"/>
    </source>
</evidence>
<keyword evidence="12 18" id="KW-0067">ATP-binding</keyword>
<keyword evidence="5" id="KW-0433">Leucine-rich repeat</keyword>
<feature type="domain" description="Protein kinase" evidence="21">
    <location>
        <begin position="573"/>
        <end position="845"/>
    </location>
</feature>
<reference evidence="22 23" key="1">
    <citation type="submission" date="2014-04" db="EMBL/GenBank/DDBJ databases">
        <authorList>
            <consortium name="International Citrus Genome Consortium"/>
            <person name="Gmitter F."/>
            <person name="Chen C."/>
            <person name="Farmerie W."/>
            <person name="Harkins T."/>
            <person name="Desany B."/>
            <person name="Mohiuddin M."/>
            <person name="Kodira C."/>
            <person name="Borodovsky M."/>
            <person name="Lomsadze A."/>
            <person name="Burns P."/>
            <person name="Jenkins J."/>
            <person name="Prochnik S."/>
            <person name="Shu S."/>
            <person name="Chapman J."/>
            <person name="Pitluck S."/>
            <person name="Schmutz J."/>
            <person name="Rokhsar D."/>
        </authorList>
    </citation>
    <scope>NUCLEOTIDE SEQUENCE</scope>
</reference>
<name>A0A067DD47_CITSI</name>
<dbReference type="Pfam" id="PF00560">
    <property type="entry name" value="LRR_1"/>
    <property type="match status" value="2"/>
</dbReference>
<dbReference type="Pfam" id="PF12819">
    <property type="entry name" value="Malectin_like"/>
    <property type="match status" value="1"/>
</dbReference>
<evidence type="ECO:0000256" key="12">
    <source>
        <dbReference type="ARBA" id="ARBA00022840"/>
    </source>
</evidence>
<feature type="signal peptide" evidence="20">
    <location>
        <begin position="1"/>
        <end position="20"/>
    </location>
</feature>
<organism evidence="22 23">
    <name type="scientific">Citrus sinensis</name>
    <name type="common">Sweet orange</name>
    <name type="synonym">Citrus aurantium var. sinensis</name>
    <dbReference type="NCBI Taxonomy" id="2711"/>
    <lineage>
        <taxon>Eukaryota</taxon>
        <taxon>Viridiplantae</taxon>
        <taxon>Streptophyta</taxon>
        <taxon>Embryophyta</taxon>
        <taxon>Tracheophyta</taxon>
        <taxon>Spermatophyta</taxon>
        <taxon>Magnoliopsida</taxon>
        <taxon>eudicotyledons</taxon>
        <taxon>Gunneridae</taxon>
        <taxon>Pentapetalae</taxon>
        <taxon>rosids</taxon>
        <taxon>malvids</taxon>
        <taxon>Sapindales</taxon>
        <taxon>Rutaceae</taxon>
        <taxon>Aurantioideae</taxon>
        <taxon>Citrus</taxon>
    </lineage>
</organism>
<comment type="subcellular location">
    <subcellularLocation>
        <location evidence="1">Membrane</location>
        <topology evidence="1">Single-pass membrane protein</topology>
    </subcellularLocation>
</comment>
<dbReference type="InterPro" id="IPR000719">
    <property type="entry name" value="Prot_kinase_dom"/>
</dbReference>
<dbReference type="FunFam" id="3.30.200.20:FF:000394">
    <property type="entry name" value="Leucine-rich repeat receptor-like protein kinase"/>
    <property type="match status" value="1"/>
</dbReference>
<dbReference type="InterPro" id="IPR011009">
    <property type="entry name" value="Kinase-like_dom_sf"/>
</dbReference>
<keyword evidence="8 20" id="KW-0732">Signal</keyword>
<dbReference type="InterPro" id="IPR017441">
    <property type="entry name" value="Protein_kinase_ATP_BS"/>
</dbReference>
<evidence type="ECO:0000256" key="2">
    <source>
        <dbReference type="ARBA" id="ARBA00012513"/>
    </source>
</evidence>
<dbReference type="FunFam" id="3.80.10.10:FF:000129">
    <property type="entry name" value="Leucine-rich repeat receptor-like kinase"/>
    <property type="match status" value="1"/>
</dbReference>
<evidence type="ECO:0000256" key="14">
    <source>
        <dbReference type="ARBA" id="ARBA00023136"/>
    </source>
</evidence>
<dbReference type="GO" id="GO:0016020">
    <property type="term" value="C:membrane"/>
    <property type="evidence" value="ECO:0007669"/>
    <property type="project" value="UniProtKB-SubCell"/>
</dbReference>
<dbReference type="SMR" id="A0A067DD47"/>
<evidence type="ECO:0000256" key="4">
    <source>
        <dbReference type="ARBA" id="ARBA00022553"/>
    </source>
</evidence>
<dbReference type="EMBL" id="KK785845">
    <property type="protein sequence ID" value="KDO40733.1"/>
    <property type="molecule type" value="Genomic_DNA"/>
</dbReference>
<evidence type="ECO:0000256" key="3">
    <source>
        <dbReference type="ARBA" id="ARBA00022527"/>
    </source>
</evidence>
<evidence type="ECO:0000256" key="7">
    <source>
        <dbReference type="ARBA" id="ARBA00022692"/>
    </source>
</evidence>
<dbReference type="InterPro" id="IPR001611">
    <property type="entry name" value="Leu-rich_rpt"/>
</dbReference>
<dbReference type="GO" id="GO:0004674">
    <property type="term" value="F:protein serine/threonine kinase activity"/>
    <property type="evidence" value="ECO:0007669"/>
    <property type="project" value="UniProtKB-KW"/>
</dbReference>
<keyword evidence="7 19" id="KW-0812">Transmembrane</keyword>
<sequence>MKMSNCIFFYAILLAGFALAFSVQAQDQSGFISIDCGIPAASSYNDETTDLKYISDTTFVETGINKNISSEFQISTLPKQFYNVRTFPQGMRNCYTLNPTEGKGSKYSIRASFMYGNYDAANKPPQFDLYLGVNLWDSIKLDNATAMEMKEIIHIPTENHVLICLVNTGLGTPFISALELRLLRNSSYETVSRSIALYKRYDYGSITNQTIRYKDDAYDRMWTPREFPKTKKLSTSLPIRSGADDSYLPPSAVMSTAITPINGSHALQFYWEPKDPTAKYYVYMYFAEVEVLQDNQLREFNISKDGQILMEFIVPEYLFSFSTYRVKPYSGAIIEFSLDRTERSTLPPIINAFEVYMEKDFSQSETLHTDVDAVMNMKKMYGVKRNWQGDPCAPKAYSWDGLNCSYKGNDPPRIISLNLSSSGLTGEIAPYLSNLTLIQSLDLSNNSLSGNVPEFLSRLQFLRVLNLKGNKFTGPIPVELMEKSKNGSLQLSVGDNEELCSSSSDSCKKEKKNMFVIPLVASAVSLLFFLTALAMIWWSLKRRKDRAAILNAHGSLEFENRHFTYSEVLKITDNFNKVLGKGGFGTVYHGYLDDGTQVAVKMLSSSSGQGFKEFEAEVKLLMRVHHRNLTNLVGYFIEDNNMGLIYEYMANGNLKQLLSDEKASTLSWERRLQIAMDAAQGLEYLHIGCKPPIVHRDIKPENILLTENLEAKLADFGLSKVFPIGGTHVSTVVAGTPGYLDPEYFVTDWLNEKSDVYSFGVVLLEIITSQAVIVRNENENIHIIQTVTNMIAKGDIENIVDSCLRGGFEIESAWRAVELAVKCASRTSSERPNMNEVVTELKECLMMELARKKKELWH</sequence>
<protein>
    <recommendedName>
        <fullName evidence="2">non-specific serine/threonine protein kinase</fullName>
        <ecNumber evidence="2">2.7.11.1</ecNumber>
    </recommendedName>
</protein>
<keyword evidence="6" id="KW-0808">Transferase</keyword>
<feature type="binding site" evidence="18">
    <location>
        <position position="601"/>
    </location>
    <ligand>
        <name>ATP</name>
        <dbReference type="ChEBI" id="CHEBI:30616"/>
    </ligand>
</feature>
<keyword evidence="11" id="KW-0418">Kinase</keyword>
<evidence type="ECO:0000256" key="17">
    <source>
        <dbReference type="ARBA" id="ARBA00048679"/>
    </source>
</evidence>
<keyword evidence="14 19" id="KW-0472">Membrane</keyword>
<dbReference type="Gene3D" id="3.30.200.20">
    <property type="entry name" value="Phosphorylase Kinase, domain 1"/>
    <property type="match status" value="1"/>
</dbReference>
<evidence type="ECO:0000256" key="13">
    <source>
        <dbReference type="ARBA" id="ARBA00022989"/>
    </source>
</evidence>
<evidence type="ECO:0000256" key="9">
    <source>
        <dbReference type="ARBA" id="ARBA00022737"/>
    </source>
</evidence>
<keyword evidence="9" id="KW-0677">Repeat</keyword>
<evidence type="ECO:0000256" key="1">
    <source>
        <dbReference type="ARBA" id="ARBA00004167"/>
    </source>
</evidence>
<dbReference type="InterPro" id="IPR008271">
    <property type="entry name" value="Ser/Thr_kinase_AS"/>
</dbReference>
<dbReference type="GO" id="GO:0005524">
    <property type="term" value="F:ATP binding"/>
    <property type="evidence" value="ECO:0007669"/>
    <property type="project" value="UniProtKB-UniRule"/>
</dbReference>
<feature type="chain" id="PRO_5001635549" description="non-specific serine/threonine protein kinase" evidence="20">
    <location>
        <begin position="21"/>
        <end position="858"/>
    </location>
</feature>
<keyword evidence="4" id="KW-0597">Phosphoprotein</keyword>
<comment type="catalytic activity">
    <reaction evidence="16">
        <text>L-threonyl-[protein] + ATP = O-phospho-L-threonyl-[protein] + ADP + H(+)</text>
        <dbReference type="Rhea" id="RHEA:46608"/>
        <dbReference type="Rhea" id="RHEA-COMP:11060"/>
        <dbReference type="Rhea" id="RHEA-COMP:11605"/>
        <dbReference type="ChEBI" id="CHEBI:15378"/>
        <dbReference type="ChEBI" id="CHEBI:30013"/>
        <dbReference type="ChEBI" id="CHEBI:30616"/>
        <dbReference type="ChEBI" id="CHEBI:61977"/>
        <dbReference type="ChEBI" id="CHEBI:456216"/>
        <dbReference type="EC" id="2.7.11.1"/>
    </reaction>
</comment>
<evidence type="ECO:0000256" key="19">
    <source>
        <dbReference type="SAM" id="Phobius"/>
    </source>
</evidence>
<dbReference type="Proteomes" id="UP000027120">
    <property type="component" value="Unassembled WGS sequence"/>
</dbReference>
<evidence type="ECO:0000313" key="23">
    <source>
        <dbReference type="Proteomes" id="UP000027120"/>
    </source>
</evidence>
<keyword evidence="3" id="KW-0723">Serine/threonine-protein kinase</keyword>
<proteinExistence type="predicted"/>
<dbReference type="SMART" id="SM00220">
    <property type="entry name" value="S_TKc"/>
    <property type="match status" value="1"/>
</dbReference>
<evidence type="ECO:0000259" key="21">
    <source>
        <dbReference type="PROSITE" id="PS50011"/>
    </source>
</evidence>
<dbReference type="CDD" id="cd14066">
    <property type="entry name" value="STKc_IRAK"/>
    <property type="match status" value="1"/>
</dbReference>
<evidence type="ECO:0000256" key="15">
    <source>
        <dbReference type="ARBA" id="ARBA00023170"/>
    </source>
</evidence>
<dbReference type="InterPro" id="IPR032675">
    <property type="entry name" value="LRR_dom_sf"/>
</dbReference>
<dbReference type="Pfam" id="PF07714">
    <property type="entry name" value="PK_Tyr_Ser-Thr"/>
    <property type="match status" value="1"/>
</dbReference>
<dbReference type="InterPro" id="IPR001245">
    <property type="entry name" value="Ser-Thr/Tyr_kinase_cat_dom"/>
</dbReference>
<comment type="catalytic activity">
    <reaction evidence="17">
        <text>L-seryl-[protein] + ATP = O-phospho-L-seryl-[protein] + ADP + H(+)</text>
        <dbReference type="Rhea" id="RHEA:17989"/>
        <dbReference type="Rhea" id="RHEA-COMP:9863"/>
        <dbReference type="Rhea" id="RHEA-COMP:11604"/>
        <dbReference type="ChEBI" id="CHEBI:15378"/>
        <dbReference type="ChEBI" id="CHEBI:29999"/>
        <dbReference type="ChEBI" id="CHEBI:30616"/>
        <dbReference type="ChEBI" id="CHEBI:83421"/>
        <dbReference type="ChEBI" id="CHEBI:456216"/>
        <dbReference type="EC" id="2.7.11.1"/>
    </reaction>
</comment>